<dbReference type="AlphaFoldDB" id="E3H9E4"/>
<dbReference type="InterPro" id="IPR002829">
    <property type="entry name" value="DUF116"/>
</dbReference>
<dbReference type="Pfam" id="PF01976">
    <property type="entry name" value="DUF116"/>
    <property type="match status" value="1"/>
</dbReference>
<keyword evidence="2" id="KW-1185">Reference proteome</keyword>
<dbReference type="Proteomes" id="UP000006875">
    <property type="component" value="Chromosome"/>
</dbReference>
<dbReference type="OrthoDB" id="9787348at2"/>
<dbReference type="PANTHER" id="PTHR43801">
    <property type="entry name" value="NUCLEOTIDE-BINDING PROTEIN-RELATED"/>
    <property type="match status" value="1"/>
</dbReference>
<dbReference type="RefSeq" id="WP_013387720.1">
    <property type="nucleotide sequence ID" value="NC_014632.1"/>
</dbReference>
<evidence type="ECO:0000313" key="2">
    <source>
        <dbReference type="Proteomes" id="UP000006875"/>
    </source>
</evidence>
<dbReference type="STRING" id="572544.Ilyop_1272"/>
<sequence length="178" mass="20262">MVKNLLFKTAYTFYYFAYIVAKKFNKNRCENNCVSKGFIKFNNRLAIKRSKKVKIEKIALLLPHCIQNYSCPYKITSDIGNCRECGLCKIGEISKFVKERNAIVKIATGGTLARLFLKNEKPDFVVAVACERDLVAGIYDSFPMIVYGIFNKLDNGPCMNTDVSLEEIKKIFDLVGKK</sequence>
<evidence type="ECO:0000313" key="1">
    <source>
        <dbReference type="EMBL" id="ADO83053.1"/>
    </source>
</evidence>
<dbReference type="PANTHER" id="PTHR43801:SF1">
    <property type="entry name" value="POLYPRENYL SYNTHETASE"/>
    <property type="match status" value="1"/>
</dbReference>
<organism evidence="1 2">
    <name type="scientific">Ilyobacter polytropus (strain ATCC 51220 / DSM 2926 / LMG 16218 / CuHBu1)</name>
    <dbReference type="NCBI Taxonomy" id="572544"/>
    <lineage>
        <taxon>Bacteria</taxon>
        <taxon>Fusobacteriati</taxon>
        <taxon>Fusobacteriota</taxon>
        <taxon>Fusobacteriia</taxon>
        <taxon>Fusobacteriales</taxon>
        <taxon>Fusobacteriaceae</taxon>
        <taxon>Ilyobacter</taxon>
    </lineage>
</organism>
<dbReference type="PIRSF" id="PIRSF006594">
    <property type="entry name" value="UCP006594"/>
    <property type="match status" value="1"/>
</dbReference>
<dbReference type="KEGG" id="ipo:Ilyop_1272"/>
<dbReference type="HOGENOM" id="CLU_067052_0_2_0"/>
<evidence type="ECO:0008006" key="3">
    <source>
        <dbReference type="Google" id="ProtNLM"/>
    </source>
</evidence>
<proteinExistence type="predicted"/>
<protein>
    <recommendedName>
        <fullName evidence="3">DUF116 domain-containing protein</fullName>
    </recommendedName>
</protein>
<name>E3H9E4_ILYPC</name>
<reference evidence="1 2" key="1">
    <citation type="journal article" date="2010" name="Stand. Genomic Sci.">
        <title>Complete genome sequence of Ilyobacter polytropus type strain (CuHbu1).</title>
        <authorList>
            <person name="Sikorski J."/>
            <person name="Chertkov O."/>
            <person name="Lapidus A."/>
            <person name="Nolan M."/>
            <person name="Lucas S."/>
            <person name="Del Rio T.G."/>
            <person name="Tice H."/>
            <person name="Cheng J.F."/>
            <person name="Tapia R."/>
            <person name="Han C."/>
            <person name="Goodwin L."/>
            <person name="Pitluck S."/>
            <person name="Liolios K."/>
            <person name="Ivanova N."/>
            <person name="Mavromatis K."/>
            <person name="Mikhailova N."/>
            <person name="Pati A."/>
            <person name="Chen A."/>
            <person name="Palaniappan K."/>
            <person name="Land M."/>
            <person name="Hauser L."/>
            <person name="Chang Y.J."/>
            <person name="Jeffries C.D."/>
            <person name="Brambilla E."/>
            <person name="Yasawong M."/>
            <person name="Rohde M."/>
            <person name="Pukall R."/>
            <person name="Spring S."/>
            <person name="Goker M."/>
            <person name="Woyke T."/>
            <person name="Bristow J."/>
            <person name="Eisen J.A."/>
            <person name="Markowitz V."/>
            <person name="Hugenholtz P."/>
            <person name="Kyrpides N.C."/>
            <person name="Klenk H.P."/>
        </authorList>
    </citation>
    <scope>NUCLEOTIDE SEQUENCE [LARGE SCALE GENOMIC DNA]</scope>
    <source>
        <strain evidence="2">ATCC 51220 / DSM 2926 / LMG 16218 / CuHBu1</strain>
    </source>
</reference>
<dbReference type="EMBL" id="CP002281">
    <property type="protein sequence ID" value="ADO83053.1"/>
    <property type="molecule type" value="Genomic_DNA"/>
</dbReference>
<accession>E3H9E4</accession>
<gene>
    <name evidence="1" type="ordered locus">Ilyop_1272</name>
</gene>
<dbReference type="eggNOG" id="COG1852">
    <property type="taxonomic scope" value="Bacteria"/>
</dbReference>